<organism evidence="1 2">
    <name type="scientific">Streptomyces silvisoli</name>
    <dbReference type="NCBI Taxonomy" id="3034235"/>
    <lineage>
        <taxon>Bacteria</taxon>
        <taxon>Bacillati</taxon>
        <taxon>Actinomycetota</taxon>
        <taxon>Actinomycetes</taxon>
        <taxon>Kitasatosporales</taxon>
        <taxon>Streptomycetaceae</taxon>
        <taxon>Streptomyces</taxon>
    </lineage>
</organism>
<dbReference type="RefSeq" id="WP_276096006.1">
    <property type="nucleotide sequence ID" value="NZ_JARJBC010000022.1"/>
</dbReference>
<dbReference type="Proteomes" id="UP001216579">
    <property type="component" value="Unassembled WGS sequence"/>
</dbReference>
<gene>
    <name evidence="1" type="ORF">P3G67_28225</name>
</gene>
<reference evidence="1 2" key="1">
    <citation type="submission" date="2023-03" db="EMBL/GenBank/DDBJ databases">
        <title>Draft genome sequence of Streptomyces sp. RB6PN23 isolated from peat swamp forest in Thailand.</title>
        <authorList>
            <person name="Klaysubun C."/>
            <person name="Duangmal K."/>
        </authorList>
    </citation>
    <scope>NUCLEOTIDE SEQUENCE [LARGE SCALE GENOMIC DNA]</scope>
    <source>
        <strain evidence="1 2">RB6PN23</strain>
    </source>
</reference>
<protein>
    <submittedName>
        <fullName evidence="1">Uncharacterized protein</fullName>
    </submittedName>
</protein>
<dbReference type="EMBL" id="JARJBC010000022">
    <property type="protein sequence ID" value="MDF3293033.1"/>
    <property type="molecule type" value="Genomic_DNA"/>
</dbReference>
<sequence length="58" mass="5849">MTDDCLAGASEAVPLCDTATGYAQAFHALAVARNGPGRYAEFAQRPDLVLAIGPAAAA</sequence>
<evidence type="ECO:0000313" key="1">
    <source>
        <dbReference type="EMBL" id="MDF3293033.1"/>
    </source>
</evidence>
<comment type="caution">
    <text evidence="1">The sequence shown here is derived from an EMBL/GenBank/DDBJ whole genome shotgun (WGS) entry which is preliminary data.</text>
</comment>
<evidence type="ECO:0000313" key="2">
    <source>
        <dbReference type="Proteomes" id="UP001216579"/>
    </source>
</evidence>
<proteinExistence type="predicted"/>
<accession>A0ABT5ZVH4</accession>
<name>A0ABT5ZVH4_9ACTN</name>
<keyword evidence="2" id="KW-1185">Reference proteome</keyword>